<reference evidence="3" key="2">
    <citation type="submission" date="2015-01" db="EMBL/GenBank/DDBJ databases">
        <title>Evolutionary Origins and Diversification of the Mycorrhizal Mutualists.</title>
        <authorList>
            <consortium name="DOE Joint Genome Institute"/>
            <consortium name="Mycorrhizal Genomics Consortium"/>
            <person name="Kohler A."/>
            <person name="Kuo A."/>
            <person name="Nagy L.G."/>
            <person name="Floudas D."/>
            <person name="Copeland A."/>
            <person name="Barry K.W."/>
            <person name="Cichocki N."/>
            <person name="Veneault-Fourrey C."/>
            <person name="LaButti K."/>
            <person name="Lindquist E.A."/>
            <person name="Lipzen A."/>
            <person name="Lundell T."/>
            <person name="Morin E."/>
            <person name="Murat C."/>
            <person name="Riley R."/>
            <person name="Ohm R."/>
            <person name="Sun H."/>
            <person name="Tunlid A."/>
            <person name="Henrissat B."/>
            <person name="Grigoriev I.V."/>
            <person name="Hibbett D.S."/>
            <person name="Martin F."/>
        </authorList>
    </citation>
    <scope>NUCLEOTIDE SEQUENCE [LARGE SCALE GENOMIC DNA]</scope>
    <source>
        <strain evidence="3">LaAM-08-1</strain>
    </source>
</reference>
<keyword evidence="3" id="KW-1185">Reference proteome</keyword>
<dbReference type="Proteomes" id="UP000054477">
    <property type="component" value="Unassembled WGS sequence"/>
</dbReference>
<reference evidence="2 3" key="1">
    <citation type="submission" date="2014-04" db="EMBL/GenBank/DDBJ databases">
        <authorList>
            <consortium name="DOE Joint Genome Institute"/>
            <person name="Kuo A."/>
            <person name="Kohler A."/>
            <person name="Nagy L.G."/>
            <person name="Floudas D."/>
            <person name="Copeland A."/>
            <person name="Barry K.W."/>
            <person name="Cichocki N."/>
            <person name="Veneault-Fourrey C."/>
            <person name="LaButti K."/>
            <person name="Lindquist E.A."/>
            <person name="Lipzen A."/>
            <person name="Lundell T."/>
            <person name="Morin E."/>
            <person name="Murat C."/>
            <person name="Sun H."/>
            <person name="Tunlid A."/>
            <person name="Henrissat B."/>
            <person name="Grigoriev I.V."/>
            <person name="Hibbett D.S."/>
            <person name="Martin F."/>
            <person name="Nordberg H.P."/>
            <person name="Cantor M.N."/>
            <person name="Hua S.X."/>
        </authorList>
    </citation>
    <scope>NUCLEOTIDE SEQUENCE [LARGE SCALE GENOMIC DNA]</scope>
    <source>
        <strain evidence="2 3">LaAM-08-1</strain>
    </source>
</reference>
<evidence type="ECO:0000313" key="2">
    <source>
        <dbReference type="EMBL" id="KIJ97282.1"/>
    </source>
</evidence>
<sequence>LTTHTLLQTRRESAHPVPHQTRPPPLHQSPLTKIPTKPPENPQNHPSTHGNNPAPRINHPRRRNRPTKIRNRWNPAPRPIDEDPVPLSKPTPTLQPAKTLAPPARRLPLRPTRPRPPRPHVDTQM</sequence>
<feature type="compositionally biased region" description="Low complexity" evidence="1">
    <location>
        <begin position="96"/>
        <end position="110"/>
    </location>
</feature>
<evidence type="ECO:0000313" key="3">
    <source>
        <dbReference type="Proteomes" id="UP000054477"/>
    </source>
</evidence>
<feature type="compositionally biased region" description="Basic residues" evidence="1">
    <location>
        <begin position="58"/>
        <end position="71"/>
    </location>
</feature>
<evidence type="ECO:0000256" key="1">
    <source>
        <dbReference type="SAM" id="MobiDB-lite"/>
    </source>
</evidence>
<feature type="non-terminal residue" evidence="2">
    <location>
        <position position="125"/>
    </location>
</feature>
<accession>A0A0C9XMG9</accession>
<feature type="region of interest" description="Disordered" evidence="1">
    <location>
        <begin position="1"/>
        <end position="125"/>
    </location>
</feature>
<dbReference type="HOGENOM" id="CLU_156967_0_0_1"/>
<proteinExistence type="predicted"/>
<protein>
    <submittedName>
        <fullName evidence="2">Uncharacterized protein</fullName>
    </submittedName>
</protein>
<gene>
    <name evidence="2" type="ORF">K443DRAFT_632252</name>
</gene>
<dbReference type="AlphaFoldDB" id="A0A0C9XMG9"/>
<name>A0A0C9XMG9_9AGAR</name>
<feature type="non-terminal residue" evidence="2">
    <location>
        <position position="1"/>
    </location>
</feature>
<dbReference type="EMBL" id="KN838697">
    <property type="protein sequence ID" value="KIJ97282.1"/>
    <property type="molecule type" value="Genomic_DNA"/>
</dbReference>
<organism evidence="2 3">
    <name type="scientific">Laccaria amethystina LaAM-08-1</name>
    <dbReference type="NCBI Taxonomy" id="1095629"/>
    <lineage>
        <taxon>Eukaryota</taxon>
        <taxon>Fungi</taxon>
        <taxon>Dikarya</taxon>
        <taxon>Basidiomycota</taxon>
        <taxon>Agaricomycotina</taxon>
        <taxon>Agaricomycetes</taxon>
        <taxon>Agaricomycetidae</taxon>
        <taxon>Agaricales</taxon>
        <taxon>Agaricineae</taxon>
        <taxon>Hydnangiaceae</taxon>
        <taxon>Laccaria</taxon>
    </lineage>
</organism>